<name>A0A1D6MV70_MAIZE</name>
<dbReference type="InterPro" id="IPR052079">
    <property type="entry name" value="E3_ligase/Copine_domain"/>
</dbReference>
<feature type="domain" description="Copine C-terminal" evidence="1">
    <location>
        <begin position="19"/>
        <end position="92"/>
    </location>
</feature>
<dbReference type="STRING" id="4577.A0A1D6MV70"/>
<dbReference type="InParanoid" id="A0A1D6MV70"/>
<accession>A0A1D6MV70</accession>
<dbReference type="PANTHER" id="PTHR45751">
    <property type="entry name" value="COPINE FAMILY PROTEIN 1"/>
    <property type="match status" value="1"/>
</dbReference>
<dbReference type="AlphaFoldDB" id="A0A1D6MV70"/>
<proteinExistence type="predicted"/>
<gene>
    <name evidence="2" type="ORF">ZEAMMB73_Zm00001d041244</name>
</gene>
<dbReference type="SMR" id="A0A1D6MV70"/>
<organism evidence="2">
    <name type="scientific">Zea mays</name>
    <name type="common">Maize</name>
    <dbReference type="NCBI Taxonomy" id="4577"/>
    <lineage>
        <taxon>Eukaryota</taxon>
        <taxon>Viridiplantae</taxon>
        <taxon>Streptophyta</taxon>
        <taxon>Embryophyta</taxon>
        <taxon>Tracheophyta</taxon>
        <taxon>Spermatophyta</taxon>
        <taxon>Magnoliopsida</taxon>
        <taxon>Liliopsida</taxon>
        <taxon>Poales</taxon>
        <taxon>Poaceae</taxon>
        <taxon>PACMAD clade</taxon>
        <taxon>Panicoideae</taxon>
        <taxon>Andropogonodae</taxon>
        <taxon>Andropogoneae</taxon>
        <taxon>Tripsacinae</taxon>
        <taxon>Zea</taxon>
    </lineage>
</organism>
<dbReference type="InterPro" id="IPR010734">
    <property type="entry name" value="Copine_C"/>
</dbReference>
<dbReference type="EMBL" id="CM007649">
    <property type="protein sequence ID" value="ONM32718.1"/>
    <property type="molecule type" value="Genomic_DNA"/>
</dbReference>
<dbReference type="Pfam" id="PF07002">
    <property type="entry name" value="Copine"/>
    <property type="match status" value="1"/>
</dbReference>
<sequence length="107" mass="12655">MTKQLVLSFLEKKLDVFLVFYSDFPLSIVLVGVGDGPWDNLIHFNDNRRWFDKFQFVDFIGIMLREMLQGDKEDEFTWEGLMKIPTQHDAIIIENVRIHNVRCSTTM</sequence>
<evidence type="ECO:0000313" key="2">
    <source>
        <dbReference type="EMBL" id="ONM32718.1"/>
    </source>
</evidence>
<protein>
    <submittedName>
        <fullName evidence="2">E3 ubiquitin-protein ligase RGLG1</fullName>
    </submittedName>
</protein>
<reference evidence="2" key="1">
    <citation type="submission" date="2015-12" db="EMBL/GenBank/DDBJ databases">
        <title>Update maize B73 reference genome by single molecule sequencing technologies.</title>
        <authorList>
            <consortium name="Maize Genome Sequencing Project"/>
            <person name="Ware D."/>
        </authorList>
    </citation>
    <scope>NUCLEOTIDE SEQUENCE [LARGE SCALE GENOMIC DNA]</scope>
    <source>
        <tissue evidence="2">Seedling</tissue>
    </source>
</reference>
<dbReference type="ExpressionAtlas" id="A0A1D6MV70">
    <property type="expression patterns" value="baseline"/>
</dbReference>
<evidence type="ECO:0000259" key="1">
    <source>
        <dbReference type="Pfam" id="PF07002"/>
    </source>
</evidence>
<dbReference type="PANTHER" id="PTHR45751:SF46">
    <property type="entry name" value="RING-TYPE DOMAIN-CONTAINING PROTEIN"/>
    <property type="match status" value="1"/>
</dbReference>